<keyword evidence="1" id="KW-0732">Signal</keyword>
<dbReference type="RefSeq" id="WP_244511016.1">
    <property type="nucleotide sequence ID" value="NZ_FNWO01000001.1"/>
</dbReference>
<reference evidence="3" key="1">
    <citation type="submission" date="2016-10" db="EMBL/GenBank/DDBJ databases">
        <authorList>
            <person name="Varghese N."/>
            <person name="Submissions S."/>
        </authorList>
    </citation>
    <scope>NUCLEOTIDE SEQUENCE [LARGE SCALE GENOMIC DNA]</scope>
    <source>
        <strain evidence="3">DSM 13234</strain>
    </source>
</reference>
<gene>
    <name evidence="2" type="ORF">SAMN04244559_00309</name>
</gene>
<sequence length="170" mass="17343">MRRSVLVLVGVSVLAVAGCANPNQSRYNYKDVGQSTSVEFGTVVAKRDVEITGENTGAGGLLGAGAGAAAGAQFGRGTGNLAATLGGIAAGAIIGVVAEQAISDHGGVEYVVTLSNGKTITIVQNKDEKDRPINPGDRVMVQVSGGYQRVLPANDLPEEIKRPKGIKVVD</sequence>
<evidence type="ECO:0000313" key="2">
    <source>
        <dbReference type="EMBL" id="SEH25811.1"/>
    </source>
</evidence>
<accession>A0A1H6GR83</accession>
<protein>
    <submittedName>
        <fullName evidence="2">Outer membrane lipoprotein SlyB</fullName>
    </submittedName>
</protein>
<keyword evidence="2" id="KW-0449">Lipoprotein</keyword>
<organism evidence="2 3">
    <name type="scientific">Magnetospirillum fulvum</name>
    <name type="common">Rhodospirillum fulvum</name>
    <dbReference type="NCBI Taxonomy" id="1082"/>
    <lineage>
        <taxon>Bacteria</taxon>
        <taxon>Pseudomonadati</taxon>
        <taxon>Pseudomonadota</taxon>
        <taxon>Alphaproteobacteria</taxon>
        <taxon>Rhodospirillales</taxon>
        <taxon>Rhodospirillaceae</taxon>
        <taxon>Magnetospirillum</taxon>
    </lineage>
</organism>
<keyword evidence="3" id="KW-1185">Reference proteome</keyword>
<dbReference type="PROSITE" id="PS51257">
    <property type="entry name" value="PROKAR_LIPOPROTEIN"/>
    <property type="match status" value="1"/>
</dbReference>
<dbReference type="Proteomes" id="UP000182983">
    <property type="component" value="Unassembled WGS sequence"/>
</dbReference>
<name>A0A1H6GR83_MAGFU</name>
<dbReference type="AlphaFoldDB" id="A0A1H6GR83"/>
<evidence type="ECO:0000313" key="3">
    <source>
        <dbReference type="Proteomes" id="UP000182983"/>
    </source>
</evidence>
<dbReference type="EMBL" id="FNWO01000001">
    <property type="protein sequence ID" value="SEH25811.1"/>
    <property type="molecule type" value="Genomic_DNA"/>
</dbReference>
<feature type="signal peptide" evidence="1">
    <location>
        <begin position="1"/>
        <end position="17"/>
    </location>
</feature>
<proteinExistence type="predicted"/>
<evidence type="ECO:0000256" key="1">
    <source>
        <dbReference type="SAM" id="SignalP"/>
    </source>
</evidence>
<feature type="chain" id="PRO_5010161981" evidence="1">
    <location>
        <begin position="18"/>
        <end position="170"/>
    </location>
</feature>